<dbReference type="eggNOG" id="COG0589">
    <property type="taxonomic scope" value="Bacteria"/>
</dbReference>
<dbReference type="KEGG" id="amr:AM1_6334"/>
<name>B0C7I0_ACAM1</name>
<organism evidence="3 4">
    <name type="scientific">Acaryochloris marina (strain MBIC 11017)</name>
    <dbReference type="NCBI Taxonomy" id="329726"/>
    <lineage>
        <taxon>Bacteria</taxon>
        <taxon>Bacillati</taxon>
        <taxon>Cyanobacteriota</taxon>
        <taxon>Cyanophyceae</taxon>
        <taxon>Acaryochloridales</taxon>
        <taxon>Acaryochloridaceae</taxon>
        <taxon>Acaryochloris</taxon>
    </lineage>
</organism>
<evidence type="ECO:0000313" key="4">
    <source>
        <dbReference type="Proteomes" id="UP000000268"/>
    </source>
</evidence>
<sequence length="167" mass="18753">MSYNRVLVAIDTSFSGGVVFEQALETAQFHKAKLYLLHCVETSMQRSSLLTASQTRTTKGANYFTPYDDADLQFAQQKWETQIEQANEWLLQYYQQATQRGVLATCESVFGAPGYQICTLANEWQIDLIVMGRKGHSGLAELFIGSVSNYVLHHAHCSVLVVQDHKA</sequence>
<keyword evidence="4" id="KW-1185">Reference proteome</keyword>
<dbReference type="PANTHER" id="PTHR46268:SF8">
    <property type="entry name" value="UNIVERSAL STRESS PROTEIN SLL1388"/>
    <property type="match status" value="1"/>
</dbReference>
<dbReference type="InterPro" id="IPR006016">
    <property type="entry name" value="UspA"/>
</dbReference>
<dbReference type="EMBL" id="CP000828">
    <property type="protein sequence ID" value="ABW31264.1"/>
    <property type="molecule type" value="Genomic_DNA"/>
</dbReference>
<evidence type="ECO:0000259" key="2">
    <source>
        <dbReference type="Pfam" id="PF00582"/>
    </source>
</evidence>
<dbReference type="STRING" id="329726.AM1_6334"/>
<dbReference type="InterPro" id="IPR006015">
    <property type="entry name" value="Universal_stress_UspA"/>
</dbReference>
<feature type="domain" description="UspA" evidence="2">
    <location>
        <begin position="3"/>
        <end position="162"/>
    </location>
</feature>
<gene>
    <name evidence="3" type="ordered locus">AM1_6334</name>
</gene>
<dbReference type="Proteomes" id="UP000000268">
    <property type="component" value="Chromosome"/>
</dbReference>
<dbReference type="InterPro" id="IPR014729">
    <property type="entry name" value="Rossmann-like_a/b/a_fold"/>
</dbReference>
<dbReference type="SUPFAM" id="SSF52402">
    <property type="entry name" value="Adenine nucleotide alpha hydrolases-like"/>
    <property type="match status" value="1"/>
</dbReference>
<dbReference type="HOGENOM" id="CLU_049301_16_1_3"/>
<dbReference type="OrthoDB" id="516822at2"/>
<dbReference type="RefSeq" id="WP_012166441.1">
    <property type="nucleotide sequence ID" value="NC_009925.1"/>
</dbReference>
<dbReference type="Pfam" id="PF00582">
    <property type="entry name" value="Usp"/>
    <property type="match status" value="1"/>
</dbReference>
<comment type="similarity">
    <text evidence="1">Belongs to the universal stress protein A family.</text>
</comment>
<dbReference type="CDD" id="cd00293">
    <property type="entry name" value="USP-like"/>
    <property type="match status" value="1"/>
</dbReference>
<evidence type="ECO:0000313" key="3">
    <source>
        <dbReference type="EMBL" id="ABW31264.1"/>
    </source>
</evidence>
<dbReference type="PIRSF" id="PIRSF006276">
    <property type="entry name" value="UspA"/>
    <property type="match status" value="1"/>
</dbReference>
<dbReference type="PRINTS" id="PR01438">
    <property type="entry name" value="UNVRSLSTRESS"/>
</dbReference>
<dbReference type="Gene3D" id="3.40.50.620">
    <property type="entry name" value="HUPs"/>
    <property type="match status" value="1"/>
</dbReference>
<dbReference type="AlphaFoldDB" id="B0C7I0"/>
<proteinExistence type="inferred from homology"/>
<accession>B0C7I0</accession>
<dbReference type="PANTHER" id="PTHR46268">
    <property type="entry name" value="STRESS RESPONSE PROTEIN NHAX"/>
    <property type="match status" value="1"/>
</dbReference>
<reference evidence="3 4" key="1">
    <citation type="journal article" date="2008" name="Proc. Natl. Acad. Sci. U.S.A.">
        <title>Niche adaptation and genome expansion in the chlorophyll d-producing cyanobacterium Acaryochloris marina.</title>
        <authorList>
            <person name="Swingley W.D."/>
            <person name="Chen M."/>
            <person name="Cheung P.C."/>
            <person name="Conrad A.L."/>
            <person name="Dejesa L.C."/>
            <person name="Hao J."/>
            <person name="Honchak B.M."/>
            <person name="Karbach L.E."/>
            <person name="Kurdoglu A."/>
            <person name="Lahiri S."/>
            <person name="Mastrian S.D."/>
            <person name="Miyashita H."/>
            <person name="Page L."/>
            <person name="Ramakrishna P."/>
            <person name="Satoh S."/>
            <person name="Sattley W.M."/>
            <person name="Shimada Y."/>
            <person name="Taylor H.L."/>
            <person name="Tomo T."/>
            <person name="Tsuchiya T."/>
            <person name="Wang Z.T."/>
            <person name="Raymond J."/>
            <person name="Mimuro M."/>
            <person name="Blankenship R.E."/>
            <person name="Touchman J.W."/>
        </authorList>
    </citation>
    <scope>NUCLEOTIDE SEQUENCE [LARGE SCALE GENOMIC DNA]</scope>
    <source>
        <strain evidence="4">MBIC 11017</strain>
    </source>
</reference>
<evidence type="ECO:0000256" key="1">
    <source>
        <dbReference type="ARBA" id="ARBA00008791"/>
    </source>
</evidence>
<protein>
    <submittedName>
        <fullName evidence="3">Universal stress protein</fullName>
    </submittedName>
</protein>